<evidence type="ECO:0000313" key="2">
    <source>
        <dbReference type="Proteomes" id="UP000279833"/>
    </source>
</evidence>
<evidence type="ECO:0000313" key="3">
    <source>
        <dbReference type="WBParaSite" id="SCUD_0001422601-mRNA-1"/>
    </source>
</evidence>
<reference evidence="3" key="1">
    <citation type="submission" date="2016-06" db="UniProtKB">
        <authorList>
            <consortium name="WormBaseParasite"/>
        </authorList>
    </citation>
    <scope>IDENTIFICATION</scope>
</reference>
<gene>
    <name evidence="1" type="ORF">SCUD_LOCUS14223</name>
</gene>
<keyword evidence="2" id="KW-1185">Reference proteome</keyword>
<dbReference type="Proteomes" id="UP000279833">
    <property type="component" value="Unassembled WGS sequence"/>
</dbReference>
<dbReference type="EMBL" id="UZAK01036529">
    <property type="protein sequence ID" value="VDP55748.1"/>
    <property type="molecule type" value="Genomic_DNA"/>
</dbReference>
<reference evidence="1 2" key="2">
    <citation type="submission" date="2018-11" db="EMBL/GenBank/DDBJ databases">
        <authorList>
            <consortium name="Pathogen Informatics"/>
        </authorList>
    </citation>
    <scope>NUCLEOTIDE SEQUENCE [LARGE SCALE GENOMIC DNA]</scope>
    <source>
        <strain evidence="1">Dakar</strain>
        <strain evidence="2">Dakar, Senegal</strain>
    </source>
</reference>
<name>A0A183KGS4_9TREM</name>
<protein>
    <submittedName>
        <fullName evidence="3">Transposase</fullName>
    </submittedName>
</protein>
<dbReference type="AlphaFoldDB" id="A0A183KGS4"/>
<evidence type="ECO:0000313" key="1">
    <source>
        <dbReference type="EMBL" id="VDP55748.1"/>
    </source>
</evidence>
<sequence>MFTPGFELSTVRFKRHGLQWNPERAFLPIWDS</sequence>
<organism evidence="3">
    <name type="scientific">Schistosoma curassoni</name>
    <dbReference type="NCBI Taxonomy" id="6186"/>
    <lineage>
        <taxon>Eukaryota</taxon>
        <taxon>Metazoa</taxon>
        <taxon>Spiralia</taxon>
        <taxon>Lophotrochozoa</taxon>
        <taxon>Platyhelminthes</taxon>
        <taxon>Trematoda</taxon>
        <taxon>Digenea</taxon>
        <taxon>Strigeidida</taxon>
        <taxon>Schistosomatoidea</taxon>
        <taxon>Schistosomatidae</taxon>
        <taxon>Schistosoma</taxon>
    </lineage>
</organism>
<accession>A0A183KGS4</accession>
<dbReference type="WBParaSite" id="SCUD_0001422601-mRNA-1">
    <property type="protein sequence ID" value="SCUD_0001422601-mRNA-1"/>
    <property type="gene ID" value="SCUD_0001422601"/>
</dbReference>
<proteinExistence type="predicted"/>